<feature type="domain" description="Mnd1 HTH" evidence="5">
    <location>
        <begin position="74"/>
        <end position="107"/>
    </location>
</feature>
<keyword evidence="2 4" id="KW-0175">Coiled coil</keyword>
<evidence type="ECO:0000259" key="5">
    <source>
        <dbReference type="Pfam" id="PF03962"/>
    </source>
</evidence>
<evidence type="ECO:0000259" key="6">
    <source>
        <dbReference type="Pfam" id="PF18517"/>
    </source>
</evidence>
<name>X6MBX6_RETFI</name>
<evidence type="ECO:0000256" key="4">
    <source>
        <dbReference type="SAM" id="Coils"/>
    </source>
</evidence>
<dbReference type="Pfam" id="PF03962">
    <property type="entry name" value="Mnd1"/>
    <property type="match status" value="1"/>
</dbReference>
<evidence type="ECO:0000256" key="1">
    <source>
        <dbReference type="ARBA" id="ARBA00004123"/>
    </source>
</evidence>
<feature type="domain" description="Leucine zipper with capping helix" evidence="6">
    <location>
        <begin position="203"/>
        <end position="255"/>
    </location>
</feature>
<evidence type="ECO:0000256" key="3">
    <source>
        <dbReference type="ARBA" id="ARBA00023242"/>
    </source>
</evidence>
<dbReference type="InterPro" id="IPR040661">
    <property type="entry name" value="LZ3wCH"/>
</dbReference>
<comment type="caution">
    <text evidence="7">The sequence shown here is derived from an EMBL/GenBank/DDBJ whole genome shotgun (WGS) entry which is preliminary data.</text>
</comment>
<comment type="subcellular location">
    <subcellularLocation>
        <location evidence="1">Nucleus</location>
    </subcellularLocation>
</comment>
<gene>
    <name evidence="7" type="ORF">RFI_26196</name>
</gene>
<proteinExistence type="predicted"/>
<organism evidence="7 8">
    <name type="scientific">Reticulomyxa filosa</name>
    <dbReference type="NCBI Taxonomy" id="46433"/>
    <lineage>
        <taxon>Eukaryota</taxon>
        <taxon>Sar</taxon>
        <taxon>Rhizaria</taxon>
        <taxon>Retaria</taxon>
        <taxon>Foraminifera</taxon>
        <taxon>Monothalamids</taxon>
        <taxon>Reticulomyxidae</taxon>
        <taxon>Reticulomyxa</taxon>
    </lineage>
</organism>
<sequence>MRQLGVSFFEEHENQSTMALATCDIQKEVFTRKDVEKLLKESGIGEWVVKQETIFSYYVLIKAKNKDKDQKEEGMHIAIQDTITALVDEGKVHEEKIGTSNYLWAFQSEALVQNMNSTGSLKKEIENLEKKIAQLEKNLEAAKAQRADVSCRFMNHTFFSFLFVVRRTTRKDKHKSYELAAFSNGITKFNEDLQKYNESDSVDYEGIKNAVEKAKEAMEHWTDNIFSIAKKIKERGTSNEEFFKAYELSADFDYVE</sequence>
<evidence type="ECO:0000313" key="8">
    <source>
        <dbReference type="Proteomes" id="UP000023152"/>
    </source>
</evidence>
<dbReference type="InterPro" id="IPR040453">
    <property type="entry name" value="Mnd1_HTH"/>
</dbReference>
<dbReference type="Proteomes" id="UP000023152">
    <property type="component" value="Unassembled WGS sequence"/>
</dbReference>
<reference evidence="7 8" key="1">
    <citation type="journal article" date="2013" name="Curr. Biol.">
        <title>The Genome of the Foraminiferan Reticulomyxa filosa.</title>
        <authorList>
            <person name="Glockner G."/>
            <person name="Hulsmann N."/>
            <person name="Schleicher M."/>
            <person name="Noegel A.A."/>
            <person name="Eichinger L."/>
            <person name="Gallinger C."/>
            <person name="Pawlowski J."/>
            <person name="Sierra R."/>
            <person name="Euteneuer U."/>
            <person name="Pillet L."/>
            <person name="Moustafa A."/>
            <person name="Platzer M."/>
            <person name="Groth M."/>
            <person name="Szafranski K."/>
            <person name="Schliwa M."/>
        </authorList>
    </citation>
    <scope>NUCLEOTIDE SEQUENCE [LARGE SCALE GENOMIC DNA]</scope>
</reference>
<feature type="coiled-coil region" evidence="4">
    <location>
        <begin position="118"/>
        <end position="152"/>
    </location>
</feature>
<accession>X6MBX6</accession>
<evidence type="ECO:0000256" key="2">
    <source>
        <dbReference type="ARBA" id="ARBA00023054"/>
    </source>
</evidence>
<dbReference type="Pfam" id="PF18517">
    <property type="entry name" value="LZ3wCH"/>
    <property type="match status" value="1"/>
</dbReference>
<protein>
    <submittedName>
        <fullName evidence="7">Meiotic coiled-coil protein</fullName>
    </submittedName>
</protein>
<keyword evidence="3" id="KW-0539">Nucleus</keyword>
<dbReference type="AlphaFoldDB" id="X6MBX6"/>
<dbReference type="EMBL" id="ASPP01022677">
    <property type="protein sequence ID" value="ETO11181.1"/>
    <property type="molecule type" value="Genomic_DNA"/>
</dbReference>
<dbReference type="GO" id="GO:0005634">
    <property type="term" value="C:nucleus"/>
    <property type="evidence" value="ECO:0007669"/>
    <property type="project" value="UniProtKB-SubCell"/>
</dbReference>
<dbReference type="OrthoDB" id="273345at2759"/>
<evidence type="ECO:0000313" key="7">
    <source>
        <dbReference type="EMBL" id="ETO11181.1"/>
    </source>
</evidence>
<keyword evidence="8" id="KW-1185">Reference proteome</keyword>